<dbReference type="SUPFAM" id="SSF56349">
    <property type="entry name" value="DNA breaking-rejoining enzymes"/>
    <property type="match status" value="1"/>
</dbReference>
<dbReference type="GO" id="GO:0006310">
    <property type="term" value="P:DNA recombination"/>
    <property type="evidence" value="ECO:0007669"/>
    <property type="project" value="UniProtKB-KW"/>
</dbReference>
<keyword evidence="1" id="KW-0229">DNA integration</keyword>
<keyword evidence="7" id="KW-1185">Reference proteome</keyword>
<accession>M0M6K9</accession>
<dbReference type="PANTHER" id="PTHR30349">
    <property type="entry name" value="PHAGE INTEGRASE-RELATED"/>
    <property type="match status" value="1"/>
</dbReference>
<gene>
    <name evidence="6" type="ORF">C447_01320</name>
</gene>
<evidence type="ECO:0000313" key="6">
    <source>
        <dbReference type="EMBL" id="EMA41452.1"/>
    </source>
</evidence>
<keyword evidence="2 4" id="KW-0238">DNA-binding</keyword>
<dbReference type="GO" id="GO:0003677">
    <property type="term" value="F:DNA binding"/>
    <property type="evidence" value="ECO:0007669"/>
    <property type="project" value="UniProtKB-UniRule"/>
</dbReference>
<dbReference type="PATRIC" id="fig|1132509.6.peg.320"/>
<sequence>MLEAISPADAVEQYLNYRRTEISDSSLQSQEYRLTRFLEWCEKTNLQNMNDVTGRRIHEFTQWRSMNVNNMTLRTQLSTIRVFLRFCEQINAVNDGVSHRVLLPKVSRHEQTRKDDLLSEPTADRILEYLTKFEYATLRHALFALIWHTGFRMGTARGLDIEDYNPDQQYVRIRHRPETGTPLKNKQQGEREVNLNPDVCETLSNYIAMHRPDVTDENGREPLFAVRSGRAGKTVIQKHFYALTRPCHHTNECPHGRDPLECEASTQYDAASKCPTSTSPHPVRRGAITAHLNADVPKEIASDRMDVSTDVLDKHYDGRTQAKRREQRRSYLDRL</sequence>
<dbReference type="PANTHER" id="PTHR30349:SF41">
    <property type="entry name" value="INTEGRASE_RECOMBINASE PROTEIN MJ0367-RELATED"/>
    <property type="match status" value="1"/>
</dbReference>
<protein>
    <submittedName>
        <fullName evidence="6">Phage integrase/site-specific recombinase</fullName>
    </submittedName>
</protein>
<dbReference type="Pfam" id="PF00589">
    <property type="entry name" value="Phage_integrase"/>
    <property type="match status" value="1"/>
</dbReference>
<dbReference type="InterPro" id="IPR004107">
    <property type="entry name" value="Integrase_SAM-like_N"/>
</dbReference>
<dbReference type="InterPro" id="IPR044068">
    <property type="entry name" value="CB"/>
</dbReference>
<dbReference type="eggNOG" id="arCOG01250">
    <property type="taxonomic scope" value="Archaea"/>
</dbReference>
<comment type="caution">
    <text evidence="6">The sequence shown here is derived from an EMBL/GenBank/DDBJ whole genome shotgun (WGS) entry which is preliminary data.</text>
</comment>
<evidence type="ECO:0000256" key="3">
    <source>
        <dbReference type="ARBA" id="ARBA00023172"/>
    </source>
</evidence>
<dbReference type="Proteomes" id="UP000011566">
    <property type="component" value="Unassembled WGS sequence"/>
</dbReference>
<reference evidence="6 7" key="1">
    <citation type="journal article" date="2014" name="PLoS Genet.">
        <title>Phylogenetically driven sequencing of extremely halophilic archaea reveals strategies for static and dynamic osmo-response.</title>
        <authorList>
            <person name="Becker E.A."/>
            <person name="Seitzer P.M."/>
            <person name="Tritt A."/>
            <person name="Larsen D."/>
            <person name="Krusor M."/>
            <person name="Yao A.I."/>
            <person name="Wu D."/>
            <person name="Madern D."/>
            <person name="Eisen J.A."/>
            <person name="Darling A.E."/>
            <person name="Facciotti M.T."/>
        </authorList>
    </citation>
    <scope>NUCLEOTIDE SEQUENCE [LARGE SCALE GENOMIC DNA]</scope>
    <source>
        <strain evidence="6 7">100A6</strain>
    </source>
</reference>
<evidence type="ECO:0000313" key="7">
    <source>
        <dbReference type="Proteomes" id="UP000011566"/>
    </source>
</evidence>
<dbReference type="InterPro" id="IPR011010">
    <property type="entry name" value="DNA_brk_join_enz"/>
</dbReference>
<dbReference type="OrthoDB" id="198497at2157"/>
<dbReference type="InterPro" id="IPR013762">
    <property type="entry name" value="Integrase-like_cat_sf"/>
</dbReference>
<dbReference type="InterPro" id="IPR050090">
    <property type="entry name" value="Tyrosine_recombinase_XerCD"/>
</dbReference>
<evidence type="ECO:0000259" key="5">
    <source>
        <dbReference type="PROSITE" id="PS51900"/>
    </source>
</evidence>
<dbReference type="InterPro" id="IPR002104">
    <property type="entry name" value="Integrase_catalytic"/>
</dbReference>
<organism evidence="6 7">
    <name type="scientific">Halococcus hamelinensis 100A6</name>
    <dbReference type="NCBI Taxonomy" id="1132509"/>
    <lineage>
        <taxon>Archaea</taxon>
        <taxon>Methanobacteriati</taxon>
        <taxon>Methanobacteriota</taxon>
        <taxon>Stenosarchaea group</taxon>
        <taxon>Halobacteria</taxon>
        <taxon>Halobacteriales</taxon>
        <taxon>Halococcaceae</taxon>
        <taxon>Halococcus</taxon>
    </lineage>
</organism>
<dbReference type="Gene3D" id="1.10.443.10">
    <property type="entry name" value="Intergrase catalytic core"/>
    <property type="match status" value="1"/>
</dbReference>
<dbReference type="Pfam" id="PF02899">
    <property type="entry name" value="Phage_int_SAM_1"/>
    <property type="match status" value="1"/>
</dbReference>
<dbReference type="Gene3D" id="1.10.150.130">
    <property type="match status" value="1"/>
</dbReference>
<dbReference type="RefSeq" id="WP_007690088.1">
    <property type="nucleotide sequence ID" value="NZ_AJRK01000359.1"/>
</dbReference>
<dbReference type="GO" id="GO:0015074">
    <property type="term" value="P:DNA integration"/>
    <property type="evidence" value="ECO:0007669"/>
    <property type="project" value="UniProtKB-KW"/>
</dbReference>
<keyword evidence="3" id="KW-0233">DNA recombination</keyword>
<dbReference type="InterPro" id="IPR010998">
    <property type="entry name" value="Integrase_recombinase_N"/>
</dbReference>
<evidence type="ECO:0000256" key="4">
    <source>
        <dbReference type="PROSITE-ProRule" id="PRU01248"/>
    </source>
</evidence>
<proteinExistence type="predicted"/>
<evidence type="ECO:0000256" key="1">
    <source>
        <dbReference type="ARBA" id="ARBA00022908"/>
    </source>
</evidence>
<dbReference type="EMBL" id="AOMB01000005">
    <property type="protein sequence ID" value="EMA41452.1"/>
    <property type="molecule type" value="Genomic_DNA"/>
</dbReference>
<evidence type="ECO:0000256" key="2">
    <source>
        <dbReference type="ARBA" id="ARBA00023125"/>
    </source>
</evidence>
<dbReference type="CDD" id="cd00397">
    <property type="entry name" value="DNA_BRE_C"/>
    <property type="match status" value="1"/>
</dbReference>
<dbReference type="PROSITE" id="PS51900">
    <property type="entry name" value="CB"/>
    <property type="match status" value="1"/>
</dbReference>
<name>M0M6K9_9EURY</name>
<dbReference type="AlphaFoldDB" id="M0M6K9"/>
<feature type="domain" description="Core-binding (CB)" evidence="5">
    <location>
        <begin position="5"/>
        <end position="88"/>
    </location>
</feature>